<dbReference type="EMBL" id="MFST01000015">
    <property type="protein sequence ID" value="OGI45172.1"/>
    <property type="molecule type" value="Genomic_DNA"/>
</dbReference>
<sequence length="295" mass="33106">MRRHVLRILAKTRPRPAFVFALLLFLPALARGQELPKWEAGMGVALLNIPDYRGSDKQRTYVLPLPYLVYRGETVMVDKEGAHADVFKTDRVKLDLSLSAGPPAESSEDGARSGMQDIDPTLEGGPALKVRLTPDRMSDYIWSLRFPLHAVVATDLAHYRFIGWSFSPHLNFDAFNIGPRGGWNLGVAVGPLYASEAYHDYYYEVAPEYATATRPAYDARGGYNGSRVTMALSKRFNGYWIGGFVRYDNLAGAVFEDSPVVRKKESWMLGVGISWIYSRSAERVYVPPEVEQGRY</sequence>
<evidence type="ECO:0000313" key="7">
    <source>
        <dbReference type="EMBL" id="OGI45172.1"/>
    </source>
</evidence>
<comment type="similarity">
    <text evidence="2">Belongs to the MipA/OmpV family.</text>
</comment>
<dbReference type="PANTHER" id="PTHR38776:SF1">
    <property type="entry name" value="MLTA-INTERACTING PROTEIN-RELATED"/>
    <property type="match status" value="1"/>
</dbReference>
<keyword evidence="4" id="KW-0472">Membrane</keyword>
<evidence type="ECO:0000256" key="4">
    <source>
        <dbReference type="ARBA" id="ARBA00023136"/>
    </source>
</evidence>
<evidence type="ECO:0000256" key="1">
    <source>
        <dbReference type="ARBA" id="ARBA00004442"/>
    </source>
</evidence>
<evidence type="ECO:0000256" key="5">
    <source>
        <dbReference type="ARBA" id="ARBA00023237"/>
    </source>
</evidence>
<reference evidence="7 8" key="1">
    <citation type="journal article" date="2016" name="Nat. Commun.">
        <title>Thousands of microbial genomes shed light on interconnected biogeochemical processes in an aquifer system.</title>
        <authorList>
            <person name="Anantharaman K."/>
            <person name="Brown C.T."/>
            <person name="Hug L.A."/>
            <person name="Sharon I."/>
            <person name="Castelle C.J."/>
            <person name="Probst A.J."/>
            <person name="Thomas B.C."/>
            <person name="Singh A."/>
            <person name="Wilkins M.J."/>
            <person name="Karaoz U."/>
            <person name="Brodie E.L."/>
            <person name="Williams K.H."/>
            <person name="Hubbard S.S."/>
            <person name="Banfield J.F."/>
        </authorList>
    </citation>
    <scope>NUCLEOTIDE SEQUENCE [LARGE SCALE GENOMIC DNA]</scope>
</reference>
<comment type="subcellular location">
    <subcellularLocation>
        <location evidence="1">Cell outer membrane</location>
    </subcellularLocation>
</comment>
<gene>
    <name evidence="7" type="ORF">A2V92_03005</name>
</gene>
<keyword evidence="5" id="KW-0998">Cell outer membrane</keyword>
<protein>
    <recommendedName>
        <fullName evidence="9">MipA/OmpV family protein</fullName>
    </recommendedName>
</protein>
<dbReference type="PANTHER" id="PTHR38776">
    <property type="entry name" value="MLTA-INTERACTING PROTEIN-RELATED"/>
    <property type="match status" value="1"/>
</dbReference>
<evidence type="ECO:0000256" key="2">
    <source>
        <dbReference type="ARBA" id="ARBA00005722"/>
    </source>
</evidence>
<dbReference type="Pfam" id="PF06629">
    <property type="entry name" value="MipA"/>
    <property type="match status" value="1"/>
</dbReference>
<keyword evidence="3" id="KW-0732">Signal</keyword>
<evidence type="ECO:0008006" key="9">
    <source>
        <dbReference type="Google" id="ProtNLM"/>
    </source>
</evidence>
<evidence type="ECO:0000313" key="8">
    <source>
        <dbReference type="Proteomes" id="UP000179344"/>
    </source>
</evidence>
<dbReference type="Proteomes" id="UP000179344">
    <property type="component" value="Unassembled WGS sequence"/>
</dbReference>
<organism evidence="7 8">
    <name type="scientific">Candidatus Muproteobacteria bacterium RBG_16_65_31</name>
    <dbReference type="NCBI Taxonomy" id="1817759"/>
    <lineage>
        <taxon>Bacteria</taxon>
        <taxon>Pseudomonadati</taxon>
        <taxon>Pseudomonadota</taxon>
        <taxon>Candidatus Muproteobacteria</taxon>
    </lineage>
</organism>
<evidence type="ECO:0000256" key="6">
    <source>
        <dbReference type="SAM" id="MobiDB-lite"/>
    </source>
</evidence>
<evidence type="ECO:0000256" key="3">
    <source>
        <dbReference type="ARBA" id="ARBA00022729"/>
    </source>
</evidence>
<proteinExistence type="inferred from homology"/>
<feature type="region of interest" description="Disordered" evidence="6">
    <location>
        <begin position="98"/>
        <end position="122"/>
    </location>
</feature>
<dbReference type="InterPro" id="IPR010583">
    <property type="entry name" value="MipA"/>
</dbReference>
<name>A0A1F6TJ75_9PROT</name>
<comment type="caution">
    <text evidence="7">The sequence shown here is derived from an EMBL/GenBank/DDBJ whole genome shotgun (WGS) entry which is preliminary data.</text>
</comment>
<dbReference type="GO" id="GO:0009279">
    <property type="term" value="C:cell outer membrane"/>
    <property type="evidence" value="ECO:0007669"/>
    <property type="project" value="UniProtKB-SubCell"/>
</dbReference>
<dbReference type="AlphaFoldDB" id="A0A1F6TJ75"/>
<accession>A0A1F6TJ75</accession>